<evidence type="ECO:0000256" key="1">
    <source>
        <dbReference type="ARBA" id="ARBA00007169"/>
    </source>
</evidence>
<dbReference type="Proteomes" id="UP001239522">
    <property type="component" value="Plasmid unnamed1"/>
</dbReference>
<dbReference type="Gene3D" id="3.40.50.1820">
    <property type="entry name" value="alpha/beta hydrolase"/>
    <property type="match status" value="1"/>
</dbReference>
<keyword evidence="5" id="KW-1185">Reference proteome</keyword>
<sequence length="249" mass="27648">MIDTDLWIRRYFPSAEAKVQLVCLPHAGGSASFYRPVAQALRPRVEVLAVQYPGRQDRRHEALIDDLGTLADRVAEAVTEAVDRPFAFFGHSMGSTLAFEVTRRLEARGTFPLRLFASARRAPSAHRDEQVHLRDDDGLISDVRALSGTSQQVFGDEELLRMVLPAIRGDYRAAETYRYTPGPRLRCPVTALTGDSDPKATVEEVAAWSGHTDGGFDLRTYSGGHFYLLDHTAEVLRLIGDQLAEPALR</sequence>
<organism evidence="4 5">
    <name type="scientific">Streptomyces castrisilvae</name>
    <dbReference type="NCBI Taxonomy" id="3033811"/>
    <lineage>
        <taxon>Bacteria</taxon>
        <taxon>Bacillati</taxon>
        <taxon>Actinomycetota</taxon>
        <taxon>Actinomycetes</taxon>
        <taxon>Kitasatosporales</taxon>
        <taxon>Streptomycetaceae</taxon>
        <taxon>Streptomyces</taxon>
    </lineage>
</organism>
<keyword evidence="2 4" id="KW-0378">Hydrolase</keyword>
<dbReference type="InterPro" id="IPR001031">
    <property type="entry name" value="Thioesterase"/>
</dbReference>
<dbReference type="InterPro" id="IPR029058">
    <property type="entry name" value="AB_hydrolase_fold"/>
</dbReference>
<dbReference type="EMBL" id="CP120998">
    <property type="protein sequence ID" value="WLQ38455.1"/>
    <property type="molecule type" value="Genomic_DNA"/>
</dbReference>
<feature type="domain" description="Thioesterase TesA-like" evidence="3">
    <location>
        <begin position="22"/>
        <end position="238"/>
    </location>
</feature>
<dbReference type="SUPFAM" id="SSF53474">
    <property type="entry name" value="alpha/beta-Hydrolases"/>
    <property type="match status" value="1"/>
</dbReference>
<dbReference type="InterPro" id="IPR012223">
    <property type="entry name" value="TEII"/>
</dbReference>
<dbReference type="PANTHER" id="PTHR11487:SF0">
    <property type="entry name" value="S-ACYL FATTY ACID SYNTHASE THIOESTERASE, MEDIUM CHAIN"/>
    <property type="match status" value="1"/>
</dbReference>
<dbReference type="GO" id="GO:0016787">
    <property type="term" value="F:hydrolase activity"/>
    <property type="evidence" value="ECO:0007669"/>
    <property type="project" value="UniProtKB-KW"/>
</dbReference>
<dbReference type="Pfam" id="PF00975">
    <property type="entry name" value="Thioesterase"/>
    <property type="match status" value="1"/>
</dbReference>
<accession>A0ABY9HV62</accession>
<evidence type="ECO:0000313" key="4">
    <source>
        <dbReference type="EMBL" id="WLQ38455.1"/>
    </source>
</evidence>
<name>A0ABY9HV62_9ACTN</name>
<reference evidence="4 5" key="1">
    <citation type="submission" date="2023-03" db="EMBL/GenBank/DDBJ databases">
        <title>Isolation and description of six Streptomyces strains from soil environments, able to metabolize different microbial glucans.</title>
        <authorList>
            <person name="Widen T."/>
            <person name="Larsbrink J."/>
        </authorList>
    </citation>
    <scope>NUCLEOTIDE SEQUENCE [LARGE SCALE GENOMIC DNA]</scope>
    <source>
        <strain evidence="4 5">Mut1</strain>
        <plasmid evidence="4 5">unnamed1</plasmid>
    </source>
</reference>
<keyword evidence="4" id="KW-0614">Plasmid</keyword>
<protein>
    <submittedName>
        <fullName evidence="4">Alpha/beta fold hydrolase</fullName>
    </submittedName>
</protein>
<dbReference type="RefSeq" id="WP_306061509.1">
    <property type="nucleotide sequence ID" value="NZ_CP120998.1"/>
</dbReference>
<dbReference type="SMART" id="SM00824">
    <property type="entry name" value="PKS_TE"/>
    <property type="match status" value="1"/>
</dbReference>
<dbReference type="PANTHER" id="PTHR11487">
    <property type="entry name" value="THIOESTERASE"/>
    <property type="match status" value="1"/>
</dbReference>
<evidence type="ECO:0000259" key="3">
    <source>
        <dbReference type="SMART" id="SM00824"/>
    </source>
</evidence>
<evidence type="ECO:0000256" key="2">
    <source>
        <dbReference type="ARBA" id="ARBA00022801"/>
    </source>
</evidence>
<comment type="similarity">
    <text evidence="1">Belongs to the thioesterase family.</text>
</comment>
<geneLocation type="plasmid" evidence="4 5">
    <name>unnamed1</name>
</geneLocation>
<gene>
    <name evidence="4" type="ORF">P8A18_33595</name>
</gene>
<proteinExistence type="inferred from homology"/>
<evidence type="ECO:0000313" key="5">
    <source>
        <dbReference type="Proteomes" id="UP001239522"/>
    </source>
</evidence>
<dbReference type="InterPro" id="IPR020802">
    <property type="entry name" value="TesA-like"/>
</dbReference>